<dbReference type="Pfam" id="PF00627">
    <property type="entry name" value="UBA"/>
    <property type="match status" value="1"/>
</dbReference>
<reference evidence="3" key="1">
    <citation type="submission" date="2021-02" db="EMBL/GenBank/DDBJ databases">
        <authorList>
            <person name="Dougan E. K."/>
            <person name="Rhodes N."/>
            <person name="Thang M."/>
            <person name="Chan C."/>
        </authorList>
    </citation>
    <scope>NUCLEOTIDE SEQUENCE</scope>
</reference>
<dbReference type="InterPro" id="IPR003903">
    <property type="entry name" value="UIM_dom"/>
</dbReference>
<dbReference type="Gene3D" id="1.10.8.10">
    <property type="entry name" value="DNA helicase RuvA subunit, C-terminal domain"/>
    <property type="match status" value="1"/>
</dbReference>
<dbReference type="SMART" id="SM00726">
    <property type="entry name" value="UIM"/>
    <property type="match status" value="4"/>
</dbReference>
<dbReference type="PROSITE" id="PS50030">
    <property type="entry name" value="UBA"/>
    <property type="match status" value="1"/>
</dbReference>
<feature type="region of interest" description="Disordered" evidence="1">
    <location>
        <begin position="204"/>
        <end position="237"/>
    </location>
</feature>
<dbReference type="Proteomes" id="UP000626109">
    <property type="component" value="Unassembled WGS sequence"/>
</dbReference>
<sequence length="706" mass="75666">VSLPPGLSKGGGSLPKSGPPVGSGPSLAKSRPPGVSRQNFVSPSQPPAELEVSLPPGLSKGGGSLPKSGPPVGSGPSLAKSRPPGVSRQNFVSPSQPPAELEELTCRMAIQVLLNAPKCQLSVGALGAHDDLAPLLQQMGPKRPKLSMLLRARPETFVFLGSGAAAHVVSLSQRAMTLARKEQLAHIDSTSQFYADQAAKEASEKRGRLLQQEEERTAATAQRRSPQRPAGAPWMMDGGSYDEELATLVEMGFERQKALQALRANYGDLVEAMDQLSVQEEDALGSVPLAKARPEPSPVHAKAEAKGGKAKAKAKAKSAGKESAEQSRPADIEEDKGSGFDPEDSEEDMLRKILELSEREEKERTRRQELEEEEAFLAALAASQQQVCTGEDESLQKALEISQKLQEERARQDEREEADLQRVSAESLRFYELFHASVDDEALAYPVHVHDDAGPADSGVAGFAEEDEGLQAAIQLAYNEESPYGDADEEEEEEVFFQPHLKQTVEEEEEEEFLEVIPEWKECDETVATDMMPQATTEAQPHFEFDAPPRASAGAPFLSSSSSSAAAAASSSAAAASSSAAAAASSSPSEGASASASTNDASSSSKPAPPSSKEEGVEGGDSPFDYGEGFSIRQWFLQRSAEIGIEDFDPEVLWSALSEVEEAQLGDDEVIKMWLGFPPEDKLPDKILRLVAEFRQARCLLRFSSG</sequence>
<feature type="compositionally biased region" description="Basic residues" evidence="1">
    <location>
        <begin position="308"/>
        <end position="318"/>
    </location>
</feature>
<gene>
    <name evidence="3" type="ORF">PGLA2088_LOCUS3658</name>
</gene>
<accession>A0A813I508</accession>
<protein>
    <recommendedName>
        <fullName evidence="2">UBA domain-containing protein</fullName>
    </recommendedName>
</protein>
<feature type="region of interest" description="Disordered" evidence="1">
    <location>
        <begin position="585"/>
        <end position="624"/>
    </location>
</feature>
<feature type="non-terminal residue" evidence="3">
    <location>
        <position position="1"/>
    </location>
</feature>
<organism evidence="3 4">
    <name type="scientific">Polarella glacialis</name>
    <name type="common">Dinoflagellate</name>
    <dbReference type="NCBI Taxonomy" id="89957"/>
    <lineage>
        <taxon>Eukaryota</taxon>
        <taxon>Sar</taxon>
        <taxon>Alveolata</taxon>
        <taxon>Dinophyceae</taxon>
        <taxon>Suessiales</taxon>
        <taxon>Suessiaceae</taxon>
        <taxon>Polarella</taxon>
    </lineage>
</organism>
<feature type="compositionally biased region" description="Low complexity" evidence="1">
    <location>
        <begin position="65"/>
        <end position="78"/>
    </location>
</feature>
<evidence type="ECO:0000259" key="2">
    <source>
        <dbReference type="PROSITE" id="PS50030"/>
    </source>
</evidence>
<dbReference type="InterPro" id="IPR009060">
    <property type="entry name" value="UBA-like_sf"/>
</dbReference>
<feature type="region of interest" description="Disordered" evidence="1">
    <location>
        <begin position="521"/>
        <end position="559"/>
    </location>
</feature>
<feature type="compositionally biased region" description="Basic and acidic residues" evidence="1">
    <location>
        <begin position="348"/>
        <end position="369"/>
    </location>
</feature>
<feature type="compositionally biased region" description="Basic and acidic residues" evidence="1">
    <location>
        <begin position="319"/>
        <end position="338"/>
    </location>
</feature>
<feature type="compositionally biased region" description="Low complexity" evidence="1">
    <location>
        <begin position="14"/>
        <end position="27"/>
    </location>
</feature>
<dbReference type="AlphaFoldDB" id="A0A813I508"/>
<dbReference type="SUPFAM" id="SSF46934">
    <property type="entry name" value="UBA-like"/>
    <property type="match status" value="1"/>
</dbReference>
<evidence type="ECO:0000256" key="1">
    <source>
        <dbReference type="SAM" id="MobiDB-lite"/>
    </source>
</evidence>
<feature type="compositionally biased region" description="Low complexity" evidence="1">
    <location>
        <begin position="585"/>
        <end position="606"/>
    </location>
</feature>
<proteinExistence type="predicted"/>
<dbReference type="InterPro" id="IPR015940">
    <property type="entry name" value="UBA"/>
</dbReference>
<feature type="region of interest" description="Disordered" evidence="1">
    <location>
        <begin position="1"/>
        <end position="96"/>
    </location>
</feature>
<dbReference type="EMBL" id="CAJNNW010003195">
    <property type="protein sequence ID" value="CAE8645150.1"/>
    <property type="molecule type" value="Genomic_DNA"/>
</dbReference>
<feature type="domain" description="UBA" evidence="2">
    <location>
        <begin position="240"/>
        <end position="279"/>
    </location>
</feature>
<dbReference type="CDD" id="cd14270">
    <property type="entry name" value="UBA"/>
    <property type="match status" value="1"/>
</dbReference>
<comment type="caution">
    <text evidence="3">The sequence shown here is derived from an EMBL/GenBank/DDBJ whole genome shotgun (WGS) entry which is preliminary data.</text>
</comment>
<feature type="region of interest" description="Disordered" evidence="1">
    <location>
        <begin position="289"/>
        <end position="370"/>
    </location>
</feature>
<dbReference type="SMART" id="SM00165">
    <property type="entry name" value="UBA"/>
    <property type="match status" value="1"/>
</dbReference>
<feature type="compositionally biased region" description="Basic and acidic residues" evidence="1">
    <location>
        <begin position="204"/>
        <end position="217"/>
    </location>
</feature>
<name>A0A813I508_POLGL</name>
<evidence type="ECO:0000313" key="3">
    <source>
        <dbReference type="EMBL" id="CAE8645150.1"/>
    </source>
</evidence>
<evidence type="ECO:0000313" key="4">
    <source>
        <dbReference type="Proteomes" id="UP000626109"/>
    </source>
</evidence>